<dbReference type="Gene3D" id="3.40.50.300">
    <property type="entry name" value="P-loop containing nucleotide triphosphate hydrolases"/>
    <property type="match status" value="1"/>
</dbReference>
<accession>A2DKL4</accession>
<evidence type="ECO:0000256" key="1">
    <source>
        <dbReference type="ARBA" id="ARBA00022741"/>
    </source>
</evidence>
<dbReference type="InterPro" id="IPR005225">
    <property type="entry name" value="Small_GTP-bd"/>
</dbReference>
<reference evidence="3" key="2">
    <citation type="journal article" date="2007" name="Science">
        <title>Draft genome sequence of the sexually transmitted pathogen Trichomonas vaginalis.</title>
        <authorList>
            <person name="Carlton J.M."/>
            <person name="Hirt R.P."/>
            <person name="Silva J.C."/>
            <person name="Delcher A.L."/>
            <person name="Schatz M."/>
            <person name="Zhao Q."/>
            <person name="Wortman J.R."/>
            <person name="Bidwell S.L."/>
            <person name="Alsmark U.C.M."/>
            <person name="Besteiro S."/>
            <person name="Sicheritz-Ponten T."/>
            <person name="Noel C.J."/>
            <person name="Dacks J.B."/>
            <person name="Foster P.G."/>
            <person name="Simillion C."/>
            <person name="Van de Peer Y."/>
            <person name="Miranda-Saavedra D."/>
            <person name="Barton G.J."/>
            <person name="Westrop G.D."/>
            <person name="Mueller S."/>
            <person name="Dessi D."/>
            <person name="Fiori P.L."/>
            <person name="Ren Q."/>
            <person name="Paulsen I."/>
            <person name="Zhang H."/>
            <person name="Bastida-Corcuera F.D."/>
            <person name="Simoes-Barbosa A."/>
            <person name="Brown M.T."/>
            <person name="Hayes R.D."/>
            <person name="Mukherjee M."/>
            <person name="Okumura C.Y."/>
            <person name="Schneider R."/>
            <person name="Smith A.J."/>
            <person name="Vanacova S."/>
            <person name="Villalvazo M."/>
            <person name="Haas B.J."/>
            <person name="Pertea M."/>
            <person name="Feldblyum T.V."/>
            <person name="Utterback T.R."/>
            <person name="Shu C.L."/>
            <person name="Osoegawa K."/>
            <person name="de Jong P.J."/>
            <person name="Hrdy I."/>
            <person name="Horvathova L."/>
            <person name="Zubacova Z."/>
            <person name="Dolezal P."/>
            <person name="Malik S.B."/>
            <person name="Logsdon J.M. Jr."/>
            <person name="Henze K."/>
            <person name="Gupta A."/>
            <person name="Wang C.C."/>
            <person name="Dunne R.L."/>
            <person name="Upcroft J.A."/>
            <person name="Upcroft P."/>
            <person name="White O."/>
            <person name="Salzberg S.L."/>
            <person name="Tang P."/>
            <person name="Chiu C.-H."/>
            <person name="Lee Y.-S."/>
            <person name="Embley T.M."/>
            <person name="Coombs G.H."/>
            <person name="Mottram J.C."/>
            <person name="Tachezy J."/>
            <person name="Fraser-Liggett C.M."/>
            <person name="Johnson P.J."/>
        </authorList>
    </citation>
    <scope>NUCLEOTIDE SEQUENCE [LARGE SCALE GENOMIC DNA]</scope>
    <source>
        <strain evidence="3">G3</strain>
    </source>
</reference>
<dbReference type="eggNOG" id="KOG0078">
    <property type="taxonomic scope" value="Eukaryota"/>
</dbReference>
<dbReference type="SMR" id="A2DKL4"/>
<dbReference type="PANTHER" id="PTHR47977">
    <property type="entry name" value="RAS-RELATED PROTEIN RAB"/>
    <property type="match status" value="1"/>
</dbReference>
<organism evidence="3 4">
    <name type="scientific">Trichomonas vaginalis (strain ATCC PRA-98 / G3)</name>
    <dbReference type="NCBI Taxonomy" id="412133"/>
    <lineage>
        <taxon>Eukaryota</taxon>
        <taxon>Metamonada</taxon>
        <taxon>Parabasalia</taxon>
        <taxon>Trichomonadida</taxon>
        <taxon>Trichomonadidae</taxon>
        <taxon>Trichomonas</taxon>
    </lineage>
</organism>
<dbReference type="RefSeq" id="XP_001579983.1">
    <property type="nucleotide sequence ID" value="XM_001579933.1"/>
</dbReference>
<dbReference type="SMART" id="SM00173">
    <property type="entry name" value="RAS"/>
    <property type="match status" value="1"/>
</dbReference>
<dbReference type="VEuPathDB" id="TrichDB:TVAGG3_0561280"/>
<dbReference type="SMART" id="SM00174">
    <property type="entry name" value="RHO"/>
    <property type="match status" value="1"/>
</dbReference>
<protein>
    <submittedName>
        <fullName evidence="3">Small GTP-binding protein, putative</fullName>
    </submittedName>
</protein>
<sequence>MKSLKVITVGEVSIGKTCLIRALIGEPFNENEGTTITCDFSLKRVDYEGDTIEFKYWDTAGQEKFAKLNQHYIRDADVVLLVCSPKNFETIEKYVNFINESIDDQNYELFIVFSKCDIYKMTESEKDAIFEKCKAFNPRGIYETSAKAMYNIENLESDIASCTMHRSQTQHTVSSDKKKCC</sequence>
<keyword evidence="4" id="KW-1185">Reference proteome</keyword>
<dbReference type="NCBIfam" id="TIGR00231">
    <property type="entry name" value="small_GTP"/>
    <property type="match status" value="1"/>
</dbReference>
<dbReference type="FunFam" id="3.40.50.300:FF:004309">
    <property type="entry name" value="Small GTP-binding protein, putative"/>
    <property type="match status" value="1"/>
</dbReference>
<dbReference type="Pfam" id="PF00071">
    <property type="entry name" value="Ras"/>
    <property type="match status" value="1"/>
</dbReference>
<keyword evidence="1" id="KW-0547">Nucleotide-binding</keyword>
<dbReference type="Proteomes" id="UP000001542">
    <property type="component" value="Unassembled WGS sequence"/>
</dbReference>
<evidence type="ECO:0000313" key="3">
    <source>
        <dbReference type="EMBL" id="EAY18997.1"/>
    </source>
</evidence>
<keyword evidence="2" id="KW-0342">GTP-binding</keyword>
<dbReference type="VEuPathDB" id="TrichDB:TVAG_246750"/>
<dbReference type="SUPFAM" id="SSF52540">
    <property type="entry name" value="P-loop containing nucleoside triphosphate hydrolases"/>
    <property type="match status" value="1"/>
</dbReference>
<dbReference type="PRINTS" id="PR00449">
    <property type="entry name" value="RASTRNSFRMNG"/>
</dbReference>
<name>A2DKL4_TRIV3</name>
<dbReference type="KEGG" id="tva:5464507"/>
<dbReference type="InterPro" id="IPR001806">
    <property type="entry name" value="Small_GTPase"/>
</dbReference>
<dbReference type="AlphaFoldDB" id="A2DKL4"/>
<dbReference type="InParanoid" id="A2DKL4"/>
<gene>
    <name evidence="3" type="ORF">TVAG_246750</name>
</gene>
<dbReference type="STRING" id="5722.A2DKL4"/>
<dbReference type="GO" id="GO:0005525">
    <property type="term" value="F:GTP binding"/>
    <property type="evidence" value="ECO:0007669"/>
    <property type="project" value="UniProtKB-KW"/>
</dbReference>
<dbReference type="GO" id="GO:0003924">
    <property type="term" value="F:GTPase activity"/>
    <property type="evidence" value="ECO:0000318"/>
    <property type="project" value="GO_Central"/>
</dbReference>
<dbReference type="GO" id="GO:0006887">
    <property type="term" value="P:exocytosis"/>
    <property type="evidence" value="ECO:0000318"/>
    <property type="project" value="GO_Central"/>
</dbReference>
<dbReference type="SMART" id="SM00175">
    <property type="entry name" value="RAB"/>
    <property type="match status" value="1"/>
</dbReference>
<dbReference type="EMBL" id="DS113212">
    <property type="protein sequence ID" value="EAY18997.1"/>
    <property type="molecule type" value="Genomic_DNA"/>
</dbReference>
<dbReference type="CDD" id="cd00154">
    <property type="entry name" value="Rab"/>
    <property type="match status" value="1"/>
</dbReference>
<dbReference type="InterPro" id="IPR050227">
    <property type="entry name" value="Rab"/>
</dbReference>
<reference evidence="3" key="1">
    <citation type="submission" date="2006-10" db="EMBL/GenBank/DDBJ databases">
        <authorList>
            <person name="Amadeo P."/>
            <person name="Zhao Q."/>
            <person name="Wortman J."/>
            <person name="Fraser-Liggett C."/>
            <person name="Carlton J."/>
        </authorList>
    </citation>
    <scope>NUCLEOTIDE SEQUENCE</scope>
    <source>
        <strain evidence="3">G3</strain>
    </source>
</reference>
<evidence type="ECO:0000256" key="2">
    <source>
        <dbReference type="ARBA" id="ARBA00023134"/>
    </source>
</evidence>
<dbReference type="GO" id="GO:0016020">
    <property type="term" value="C:membrane"/>
    <property type="evidence" value="ECO:0000318"/>
    <property type="project" value="GO_Central"/>
</dbReference>
<proteinExistence type="predicted"/>
<dbReference type="PROSITE" id="PS51419">
    <property type="entry name" value="RAB"/>
    <property type="match status" value="1"/>
</dbReference>
<dbReference type="InterPro" id="IPR027417">
    <property type="entry name" value="P-loop_NTPase"/>
</dbReference>
<evidence type="ECO:0000313" key="4">
    <source>
        <dbReference type="Proteomes" id="UP000001542"/>
    </source>
</evidence>